<dbReference type="Proteomes" id="UP000600918">
    <property type="component" value="Unassembled WGS sequence"/>
</dbReference>
<comment type="caution">
    <text evidence="1">The sequence shown here is derived from an EMBL/GenBank/DDBJ whole genome shotgun (WGS) entry which is preliminary data.</text>
</comment>
<keyword evidence="2" id="KW-1185">Reference proteome</keyword>
<protein>
    <submittedName>
        <fullName evidence="1">Uncharacterized protein</fullName>
    </submittedName>
</protein>
<evidence type="ECO:0000313" key="2">
    <source>
        <dbReference type="Proteomes" id="UP000600918"/>
    </source>
</evidence>
<organism evidence="1 2">
    <name type="scientific">Vespula pensylvanica</name>
    <name type="common">Western yellow jacket</name>
    <name type="synonym">Wasp</name>
    <dbReference type="NCBI Taxonomy" id="30213"/>
    <lineage>
        <taxon>Eukaryota</taxon>
        <taxon>Metazoa</taxon>
        <taxon>Ecdysozoa</taxon>
        <taxon>Arthropoda</taxon>
        <taxon>Hexapoda</taxon>
        <taxon>Insecta</taxon>
        <taxon>Pterygota</taxon>
        <taxon>Neoptera</taxon>
        <taxon>Endopterygota</taxon>
        <taxon>Hymenoptera</taxon>
        <taxon>Apocrita</taxon>
        <taxon>Aculeata</taxon>
        <taxon>Vespoidea</taxon>
        <taxon>Vespidae</taxon>
        <taxon>Vespinae</taxon>
        <taxon>Vespula</taxon>
    </lineage>
</organism>
<evidence type="ECO:0000313" key="1">
    <source>
        <dbReference type="EMBL" id="KAF7394389.1"/>
    </source>
</evidence>
<dbReference type="EMBL" id="JACSDY010000021">
    <property type="protein sequence ID" value="KAF7394389.1"/>
    <property type="molecule type" value="Genomic_DNA"/>
</dbReference>
<dbReference type="AlphaFoldDB" id="A0A834JTM3"/>
<reference evidence="1" key="1">
    <citation type="journal article" date="2020" name="G3 (Bethesda)">
        <title>High-Quality Assemblies for Three Invasive Social Wasps from the &lt;i&gt;Vespula&lt;/i&gt; Genus.</title>
        <authorList>
            <person name="Harrop T.W.R."/>
            <person name="Guhlin J."/>
            <person name="McLaughlin G.M."/>
            <person name="Permina E."/>
            <person name="Stockwell P."/>
            <person name="Gilligan J."/>
            <person name="Le Lec M.F."/>
            <person name="Gruber M.A.M."/>
            <person name="Quinn O."/>
            <person name="Lovegrove M."/>
            <person name="Duncan E.J."/>
            <person name="Remnant E.J."/>
            <person name="Van Eeckhoven J."/>
            <person name="Graham B."/>
            <person name="Knapp R.A."/>
            <person name="Langford K.W."/>
            <person name="Kronenberg Z."/>
            <person name="Press M.O."/>
            <person name="Eacker S.M."/>
            <person name="Wilson-Rankin E.E."/>
            <person name="Purcell J."/>
            <person name="Lester P.J."/>
            <person name="Dearden P.K."/>
        </authorList>
    </citation>
    <scope>NUCLEOTIDE SEQUENCE</scope>
    <source>
        <strain evidence="1">Volc-1</strain>
    </source>
</reference>
<gene>
    <name evidence="1" type="ORF">H0235_016984</name>
</gene>
<proteinExistence type="predicted"/>
<name>A0A834JTM3_VESPE</name>
<sequence length="91" mass="10523">MEELNGIIAGGETATNVERREGRYADDRNRVTLAKEVEHHLEVDEDARNEVTDLSYSHMEYELPRKASFRDPIDLLSCTEFAKRSKQRSKP</sequence>
<accession>A0A834JTM3</accession>